<dbReference type="OrthoDB" id="278260at2759"/>
<reference evidence="5" key="1">
    <citation type="submission" date="2015-09" db="EMBL/GenBank/DDBJ databases">
        <authorList>
            <consortium name="Pathogen Informatics"/>
        </authorList>
    </citation>
    <scope>NUCLEOTIDE SEQUENCE [LARGE SCALE GENOMIC DNA]</scope>
    <source>
        <strain evidence="5">Lake Konstanz</strain>
    </source>
</reference>
<keyword evidence="5" id="KW-1185">Reference proteome</keyword>
<feature type="compositionally biased region" description="Basic residues" evidence="3">
    <location>
        <begin position="740"/>
        <end position="751"/>
    </location>
</feature>
<dbReference type="InterPro" id="IPR011989">
    <property type="entry name" value="ARM-like"/>
</dbReference>
<feature type="region of interest" description="Disordered" evidence="3">
    <location>
        <begin position="257"/>
        <end position="303"/>
    </location>
</feature>
<dbReference type="Pfam" id="PF00806">
    <property type="entry name" value="PUF"/>
    <property type="match status" value="5"/>
</dbReference>
<dbReference type="InterPro" id="IPR001313">
    <property type="entry name" value="Pumilio_RNA-bd_rpt"/>
</dbReference>
<dbReference type="VEuPathDB" id="TriTrypDB:BSAL_17365"/>
<feature type="compositionally biased region" description="Acidic residues" evidence="3">
    <location>
        <begin position="560"/>
        <end position="579"/>
    </location>
</feature>
<evidence type="ECO:0000256" key="3">
    <source>
        <dbReference type="SAM" id="MobiDB-lite"/>
    </source>
</evidence>
<feature type="region of interest" description="Disordered" evidence="3">
    <location>
        <begin position="560"/>
        <end position="595"/>
    </location>
</feature>
<dbReference type="OMA" id="LHPYGMR"/>
<dbReference type="PANTHER" id="PTHR12537:SF13">
    <property type="entry name" value="PUMILIO HOMOLOGY DOMAIN FAMILY MEMBER 4"/>
    <property type="match status" value="1"/>
</dbReference>
<dbReference type="EMBL" id="CYKH01001674">
    <property type="protein sequence ID" value="CUG88803.1"/>
    <property type="molecule type" value="Genomic_DNA"/>
</dbReference>
<name>A0A0S4JFA8_BODSA</name>
<accession>A0A0S4JFA8</accession>
<proteinExistence type="predicted"/>
<keyword evidence="1" id="KW-0677">Repeat</keyword>
<protein>
    <submittedName>
        <fullName evidence="4">Pumillo PUF RNA-binding protein 7, putative</fullName>
    </submittedName>
</protein>
<feature type="repeat" description="Pumilio" evidence="2">
    <location>
        <begin position="81"/>
        <end position="116"/>
    </location>
</feature>
<dbReference type="GO" id="GO:0010608">
    <property type="term" value="P:post-transcriptional regulation of gene expression"/>
    <property type="evidence" value="ECO:0007669"/>
    <property type="project" value="TreeGrafter"/>
</dbReference>
<dbReference type="Gene3D" id="1.25.10.10">
    <property type="entry name" value="Leucine-rich Repeat Variant"/>
    <property type="match status" value="2"/>
</dbReference>
<dbReference type="SMART" id="SM00025">
    <property type="entry name" value="Pumilio"/>
    <property type="match status" value="5"/>
</dbReference>
<sequence length="751" mass="81712">MPGMNLKFLNNPSQRIATGKSLPLKQLEAIVAYGTAEQRAKVVAKVLPQTYTLSLHKSTHHILTTILIHCDNLVRTQMLYHLRRKLNDMARSPVGNVLLQQLLDYLPNIQRKEIAEAFVLNAEEGELETLAKHPFGNHVAQKLLEFPASADVIVDKLQPMIQRLVLHPTGQRIVAKLVENVEGGYAMVCSALFPSGGATDDEMSSLEDILRGVQESLVLSALLKHPSVSSDIKDGIIACLLENVAEFTALDGGASLKEKQGSSAKKPSAASYAEPDFISGKSFTPARRHNDDESAVGAEEETSASQFRHSFAYASALEYGDDAQRKELYAALKDKLAQFSVTKGQVVILLAMFKFAAAAVATAQSDVVTALFLSSSNGTSEEQPPAQTPASAKKKGGSKKSAPAAADEEDAASVALHPVKTVALRAVLEMSGTSILGKNRVQQLVSASKALAVSAIGGPVLQRLVEFGANEIRAKVFEQIEDEVETLAVDPCGSFLIQQLIEYSEGDLKENVVKAAVDCLCADPHKSLDTAQGSRTLQKLVAYASDDTVKSVVDAILAGEEDEDEEGEEEAEEAEEGAEEQVQLSRREQREANRKKHYKIRDRRLLSYAVHNHACFAVQALLREVKSRQLDSHRKRLMNSLKPYVFDLAVSPWAGRIVLDVLIASGSTELKAAIKNVVYMKAEGWLSDVPAHAKGQAGLDPTMRQTLRRGREDNNKDRGQDAKKSRTENSNASEAPAAKKPAKKLFRSLKK</sequence>
<dbReference type="SUPFAM" id="SSF48371">
    <property type="entry name" value="ARM repeat"/>
    <property type="match status" value="2"/>
</dbReference>
<dbReference type="InterPro" id="IPR016024">
    <property type="entry name" value="ARM-type_fold"/>
</dbReference>
<organism evidence="4 5">
    <name type="scientific">Bodo saltans</name>
    <name type="common">Flagellated protozoan</name>
    <dbReference type="NCBI Taxonomy" id="75058"/>
    <lineage>
        <taxon>Eukaryota</taxon>
        <taxon>Discoba</taxon>
        <taxon>Euglenozoa</taxon>
        <taxon>Kinetoplastea</taxon>
        <taxon>Metakinetoplastina</taxon>
        <taxon>Eubodonida</taxon>
        <taxon>Bodonidae</taxon>
        <taxon>Bodo</taxon>
    </lineage>
</organism>
<feature type="repeat" description="Pumilio" evidence="2">
    <location>
        <begin position="121"/>
        <end position="162"/>
    </location>
</feature>
<dbReference type="PROSITE" id="PS50302">
    <property type="entry name" value="PUM"/>
    <property type="match status" value="3"/>
</dbReference>
<dbReference type="PANTHER" id="PTHR12537">
    <property type="entry name" value="RNA BINDING PROTEIN PUMILIO-RELATED"/>
    <property type="match status" value="1"/>
</dbReference>
<feature type="region of interest" description="Disordered" evidence="3">
    <location>
        <begin position="693"/>
        <end position="751"/>
    </location>
</feature>
<feature type="compositionally biased region" description="Basic and acidic residues" evidence="3">
    <location>
        <begin position="709"/>
        <end position="727"/>
    </location>
</feature>
<feature type="compositionally biased region" description="Low complexity" evidence="3">
    <location>
        <begin position="728"/>
        <end position="739"/>
    </location>
</feature>
<feature type="compositionally biased region" description="Low complexity" evidence="3">
    <location>
        <begin position="262"/>
        <end position="273"/>
    </location>
</feature>
<evidence type="ECO:0000256" key="2">
    <source>
        <dbReference type="PROSITE-ProRule" id="PRU00317"/>
    </source>
</evidence>
<evidence type="ECO:0000256" key="1">
    <source>
        <dbReference type="ARBA" id="ARBA00022737"/>
    </source>
</evidence>
<dbReference type="Proteomes" id="UP000051952">
    <property type="component" value="Unassembled WGS sequence"/>
</dbReference>
<feature type="repeat" description="Pumilio" evidence="2">
    <location>
        <begin position="479"/>
        <end position="514"/>
    </location>
</feature>
<dbReference type="GO" id="GO:0005737">
    <property type="term" value="C:cytoplasm"/>
    <property type="evidence" value="ECO:0007669"/>
    <property type="project" value="TreeGrafter"/>
</dbReference>
<evidence type="ECO:0000313" key="5">
    <source>
        <dbReference type="Proteomes" id="UP000051952"/>
    </source>
</evidence>
<dbReference type="GO" id="GO:0003729">
    <property type="term" value="F:mRNA binding"/>
    <property type="evidence" value="ECO:0007669"/>
    <property type="project" value="TreeGrafter"/>
</dbReference>
<dbReference type="AlphaFoldDB" id="A0A0S4JFA8"/>
<evidence type="ECO:0000313" key="4">
    <source>
        <dbReference type="EMBL" id="CUG88803.1"/>
    </source>
</evidence>
<gene>
    <name evidence="4" type="ORF">BSAL_17365</name>
</gene>
<feature type="region of interest" description="Disordered" evidence="3">
    <location>
        <begin position="376"/>
        <end position="409"/>
    </location>
</feature>